<name>A0A5S3VBL1_9GAMM</name>
<dbReference type="Proteomes" id="UP000307217">
    <property type="component" value="Unassembled WGS sequence"/>
</dbReference>
<dbReference type="Gene3D" id="1.20.1530.20">
    <property type="match status" value="1"/>
</dbReference>
<evidence type="ECO:0000313" key="11">
    <source>
        <dbReference type="Proteomes" id="UP000307164"/>
    </source>
</evidence>
<feature type="transmembrane region" description="Helical" evidence="8">
    <location>
        <begin position="191"/>
        <end position="213"/>
    </location>
</feature>
<dbReference type="Pfam" id="PF03547">
    <property type="entry name" value="Mem_trans"/>
    <property type="match status" value="2"/>
</dbReference>
<evidence type="ECO:0000256" key="6">
    <source>
        <dbReference type="ARBA" id="ARBA00022989"/>
    </source>
</evidence>
<dbReference type="EMBL" id="PNBX01000020">
    <property type="protein sequence ID" value="TMO69334.1"/>
    <property type="molecule type" value="Genomic_DNA"/>
</dbReference>
<feature type="transmembrane region" description="Helical" evidence="8">
    <location>
        <begin position="220"/>
        <end position="243"/>
    </location>
</feature>
<dbReference type="PANTHER" id="PTHR36838:SF1">
    <property type="entry name" value="SLR1864 PROTEIN"/>
    <property type="match status" value="1"/>
</dbReference>
<evidence type="ECO:0000256" key="4">
    <source>
        <dbReference type="ARBA" id="ARBA00022475"/>
    </source>
</evidence>
<evidence type="ECO:0000256" key="7">
    <source>
        <dbReference type="ARBA" id="ARBA00023136"/>
    </source>
</evidence>
<evidence type="ECO:0000313" key="9">
    <source>
        <dbReference type="EMBL" id="TMO69334.1"/>
    </source>
</evidence>
<sequence>MQPLSILFPLVFVALIGFICAKLKLLSTEHFNGLRHFFFNIAIPTYLFISMYQADLSQVLSANIILSFYGPIFLIYVLCVVLFKILKNMTLSDSAVLALGCTYSNTVLVGLPIIITSLGAQYGALVFIIITFHSALLFALTFACSTKQERRFIDLIKPLFVNPIVLSISGGLLANSLSIPMPDPLQSALSLLAQPAIAGALFVLGGSLVNYAIKQAWQQALVLSITKLVVLPCGVYALARWGFDLDIKTVAVVTLMSASPLGVNAYLVARQLGTQQAVMASSVALSTLLSVLTLSLWLTAIIP</sequence>
<comment type="caution">
    <text evidence="9">The sequence shown here is derived from an EMBL/GenBank/DDBJ whole genome shotgun (WGS) entry which is preliminary data.</text>
</comment>
<accession>A0A5S3VBL1</accession>
<keyword evidence="4" id="KW-1003">Cell membrane</keyword>
<evidence type="ECO:0000256" key="1">
    <source>
        <dbReference type="ARBA" id="ARBA00004651"/>
    </source>
</evidence>
<dbReference type="PANTHER" id="PTHR36838">
    <property type="entry name" value="AUXIN EFFLUX CARRIER FAMILY PROTEIN"/>
    <property type="match status" value="1"/>
</dbReference>
<dbReference type="InterPro" id="IPR004776">
    <property type="entry name" value="Mem_transp_PIN-like"/>
</dbReference>
<dbReference type="AlphaFoldDB" id="A0A5S3VBL1"/>
<keyword evidence="3" id="KW-0813">Transport</keyword>
<gene>
    <name evidence="9" type="ORF">CWC19_05565</name>
    <name evidence="10" type="ORF">CWC20_19680</name>
</gene>
<dbReference type="Proteomes" id="UP000307164">
    <property type="component" value="Unassembled WGS sequence"/>
</dbReference>
<dbReference type="GO" id="GO:0005886">
    <property type="term" value="C:plasma membrane"/>
    <property type="evidence" value="ECO:0007669"/>
    <property type="project" value="UniProtKB-SubCell"/>
</dbReference>
<feature type="transmembrane region" description="Helical" evidence="8">
    <location>
        <begin position="121"/>
        <end position="143"/>
    </location>
</feature>
<reference evidence="9" key="3">
    <citation type="submission" date="2019-09" db="EMBL/GenBank/DDBJ databases">
        <title>Co-occurence of chitin degradation, pigmentation and bioactivity in marine Pseudoalteromonas.</title>
        <authorList>
            <person name="Sonnenschein E.C."/>
            <person name="Bech P.K."/>
        </authorList>
    </citation>
    <scope>NUCLEOTIDE SEQUENCE</scope>
    <source>
        <strain evidence="9">S3790</strain>
        <strain evidence="10 11">S3895</strain>
    </source>
</reference>
<feature type="transmembrane region" description="Helical" evidence="8">
    <location>
        <begin position="155"/>
        <end position="179"/>
    </location>
</feature>
<comment type="subcellular location">
    <subcellularLocation>
        <location evidence="1">Cell membrane</location>
        <topology evidence="1">Multi-pass membrane protein</topology>
    </subcellularLocation>
</comment>
<evidence type="ECO:0000256" key="8">
    <source>
        <dbReference type="SAM" id="Phobius"/>
    </source>
</evidence>
<keyword evidence="11" id="KW-1185">Reference proteome</keyword>
<feature type="transmembrane region" description="Helical" evidence="8">
    <location>
        <begin position="37"/>
        <end position="54"/>
    </location>
</feature>
<reference evidence="12" key="2">
    <citation type="submission" date="2019-06" db="EMBL/GenBank/DDBJ databases">
        <title>Co-occurence of chitin degradation, pigmentation and bioactivity in marine Pseudoalteromonas.</title>
        <authorList>
            <person name="Sonnenschein E.C."/>
            <person name="Bech P.K."/>
        </authorList>
    </citation>
    <scope>NUCLEOTIDE SEQUENCE [LARGE SCALE GENOMIC DNA]</scope>
    <source>
        <strain evidence="12">S3790</strain>
    </source>
</reference>
<evidence type="ECO:0000256" key="2">
    <source>
        <dbReference type="ARBA" id="ARBA00010145"/>
    </source>
</evidence>
<feature type="transmembrane region" description="Helical" evidence="8">
    <location>
        <begin position="281"/>
        <end position="302"/>
    </location>
</feature>
<evidence type="ECO:0000256" key="5">
    <source>
        <dbReference type="ARBA" id="ARBA00022692"/>
    </source>
</evidence>
<dbReference type="EMBL" id="PNBW01000132">
    <property type="protein sequence ID" value="TMO70377.1"/>
    <property type="molecule type" value="Genomic_DNA"/>
</dbReference>
<evidence type="ECO:0000256" key="3">
    <source>
        <dbReference type="ARBA" id="ARBA00022448"/>
    </source>
</evidence>
<evidence type="ECO:0000313" key="12">
    <source>
        <dbReference type="Proteomes" id="UP000307217"/>
    </source>
</evidence>
<dbReference type="InterPro" id="IPR038770">
    <property type="entry name" value="Na+/solute_symporter_sf"/>
</dbReference>
<feature type="transmembrane region" description="Helical" evidence="8">
    <location>
        <begin position="6"/>
        <end position="25"/>
    </location>
</feature>
<feature type="transmembrane region" description="Helical" evidence="8">
    <location>
        <begin position="60"/>
        <end position="83"/>
    </location>
</feature>
<organism evidence="9 12">
    <name type="scientific">Pseudoalteromonas aurantia</name>
    <dbReference type="NCBI Taxonomy" id="43654"/>
    <lineage>
        <taxon>Bacteria</taxon>
        <taxon>Pseudomonadati</taxon>
        <taxon>Pseudomonadota</taxon>
        <taxon>Gammaproteobacteria</taxon>
        <taxon>Alteromonadales</taxon>
        <taxon>Pseudoalteromonadaceae</taxon>
        <taxon>Pseudoalteromonas</taxon>
    </lineage>
</organism>
<comment type="similarity">
    <text evidence="2">Belongs to the auxin efflux carrier (TC 2.A.69) family.</text>
</comment>
<feature type="transmembrane region" description="Helical" evidence="8">
    <location>
        <begin position="249"/>
        <end position="269"/>
    </location>
</feature>
<dbReference type="OrthoDB" id="5870554at2"/>
<keyword evidence="5 8" id="KW-0812">Transmembrane</keyword>
<feature type="transmembrane region" description="Helical" evidence="8">
    <location>
        <begin position="95"/>
        <end position="115"/>
    </location>
</feature>
<proteinExistence type="inferred from homology"/>
<dbReference type="RefSeq" id="WP_138590755.1">
    <property type="nucleotide sequence ID" value="NZ_PNBW01000132.1"/>
</dbReference>
<dbReference type="GO" id="GO:0055085">
    <property type="term" value="P:transmembrane transport"/>
    <property type="evidence" value="ECO:0007669"/>
    <property type="project" value="InterPro"/>
</dbReference>
<keyword evidence="6 8" id="KW-1133">Transmembrane helix</keyword>
<protein>
    <submittedName>
        <fullName evidence="9">Transporter</fullName>
    </submittedName>
</protein>
<keyword evidence="7 8" id="KW-0472">Membrane</keyword>
<reference evidence="9 12" key="1">
    <citation type="submission" date="2018-01" db="EMBL/GenBank/DDBJ databases">
        <authorList>
            <person name="Paulsen S."/>
            <person name="Gram L.K."/>
        </authorList>
    </citation>
    <scope>NUCLEOTIDE SEQUENCE [LARGE SCALE GENOMIC DNA]</scope>
    <source>
        <strain evidence="9 12">S3790</strain>
        <strain evidence="10">S3895</strain>
    </source>
</reference>
<evidence type="ECO:0000313" key="10">
    <source>
        <dbReference type="EMBL" id="TMO70377.1"/>
    </source>
</evidence>